<evidence type="ECO:0000256" key="3">
    <source>
        <dbReference type="ARBA" id="ARBA00022801"/>
    </source>
</evidence>
<feature type="compositionally biased region" description="Polar residues" evidence="12">
    <location>
        <begin position="593"/>
        <end position="603"/>
    </location>
</feature>
<evidence type="ECO:0000256" key="9">
    <source>
        <dbReference type="ARBA" id="ARBA00034808"/>
    </source>
</evidence>
<dbReference type="Gene3D" id="1.10.486.10">
    <property type="entry name" value="PCRA, domain 4"/>
    <property type="match status" value="2"/>
</dbReference>
<dbReference type="CDD" id="cd18807">
    <property type="entry name" value="SF1_C_UvrD"/>
    <property type="match status" value="1"/>
</dbReference>
<evidence type="ECO:0000256" key="6">
    <source>
        <dbReference type="ARBA" id="ARBA00023125"/>
    </source>
</evidence>
<dbReference type="PANTHER" id="PTHR11070:SF2">
    <property type="entry name" value="ATP-DEPENDENT DNA HELICASE SRS2"/>
    <property type="match status" value="1"/>
</dbReference>
<dbReference type="InterPro" id="IPR000212">
    <property type="entry name" value="DNA_helicase_UvrD/REP"/>
</dbReference>
<evidence type="ECO:0000313" key="16">
    <source>
        <dbReference type="Proteomes" id="UP000280444"/>
    </source>
</evidence>
<accession>A0A3P1SCN5</accession>
<feature type="binding site" evidence="11">
    <location>
        <begin position="109"/>
        <end position="116"/>
    </location>
    <ligand>
        <name>ATP</name>
        <dbReference type="ChEBI" id="CHEBI:30616"/>
    </ligand>
</feature>
<keyword evidence="7" id="KW-0413">Isomerase</keyword>
<dbReference type="Pfam" id="PF13361">
    <property type="entry name" value="UvrD_C"/>
    <property type="match status" value="2"/>
</dbReference>
<dbReference type="PROSITE" id="PS51217">
    <property type="entry name" value="UVRD_HELICASE_CTER"/>
    <property type="match status" value="1"/>
</dbReference>
<keyword evidence="3 11" id="KW-0378">Hydrolase</keyword>
<dbReference type="PANTHER" id="PTHR11070">
    <property type="entry name" value="UVRD / RECB / PCRA DNA HELICASE FAMILY MEMBER"/>
    <property type="match status" value="1"/>
</dbReference>
<feature type="compositionally biased region" description="Low complexity" evidence="12">
    <location>
        <begin position="942"/>
        <end position="959"/>
    </location>
</feature>
<dbReference type="Proteomes" id="UP000280444">
    <property type="component" value="Unassembled WGS sequence"/>
</dbReference>
<comment type="caution">
    <text evidence="15">The sequence shown here is derived from an EMBL/GenBank/DDBJ whole genome shotgun (WGS) entry which is preliminary data.</text>
</comment>
<dbReference type="InterPro" id="IPR014016">
    <property type="entry name" value="UvrD-like_ATP-bd"/>
</dbReference>
<protein>
    <recommendedName>
        <fullName evidence="9">DNA 3'-5' helicase</fullName>
        <ecNumber evidence="9">5.6.2.4</ecNumber>
    </recommendedName>
</protein>
<feature type="region of interest" description="Disordered" evidence="12">
    <location>
        <begin position="629"/>
        <end position="648"/>
    </location>
</feature>
<evidence type="ECO:0000256" key="8">
    <source>
        <dbReference type="ARBA" id="ARBA00034617"/>
    </source>
</evidence>
<feature type="compositionally biased region" description="Gly residues" evidence="12">
    <location>
        <begin position="876"/>
        <end position="895"/>
    </location>
</feature>
<dbReference type="GO" id="GO:0000725">
    <property type="term" value="P:recombinational repair"/>
    <property type="evidence" value="ECO:0007669"/>
    <property type="project" value="TreeGrafter"/>
</dbReference>
<evidence type="ECO:0000256" key="5">
    <source>
        <dbReference type="ARBA" id="ARBA00022840"/>
    </source>
</evidence>
<keyword evidence="2 11" id="KW-0547">Nucleotide-binding</keyword>
<reference evidence="15 16" key="1">
    <citation type="submission" date="2018-11" db="EMBL/GenBank/DDBJ databases">
        <title>Genomes From Bacteria Associated with the Canine Oral Cavity: a Test Case for Automated Genome-Based Taxonomic Assignment.</title>
        <authorList>
            <person name="Coil D.A."/>
            <person name="Jospin G."/>
            <person name="Darling A.E."/>
            <person name="Wallis C."/>
            <person name="Davis I.J."/>
            <person name="Harris S."/>
            <person name="Eisen J.A."/>
            <person name="Holcombe L.J."/>
            <person name="O'Flynn C."/>
        </authorList>
    </citation>
    <scope>NUCLEOTIDE SEQUENCE [LARGE SCALE GENOMIC DNA]</scope>
    <source>
        <strain evidence="15 16">OH770</strain>
    </source>
</reference>
<comment type="similarity">
    <text evidence="1">Belongs to the helicase family. UvrD subfamily.</text>
</comment>
<feature type="domain" description="UvrD-like helicase ATP-binding" evidence="13">
    <location>
        <begin position="88"/>
        <end position="374"/>
    </location>
</feature>
<dbReference type="GO" id="GO:0005829">
    <property type="term" value="C:cytosol"/>
    <property type="evidence" value="ECO:0007669"/>
    <property type="project" value="TreeGrafter"/>
</dbReference>
<keyword evidence="5 11" id="KW-0067">ATP-binding</keyword>
<evidence type="ECO:0000256" key="2">
    <source>
        <dbReference type="ARBA" id="ARBA00022741"/>
    </source>
</evidence>
<proteinExistence type="inferred from homology"/>
<evidence type="ECO:0000256" key="10">
    <source>
        <dbReference type="ARBA" id="ARBA00048988"/>
    </source>
</evidence>
<dbReference type="InterPro" id="IPR013986">
    <property type="entry name" value="DExx_box_DNA_helicase_dom_sf"/>
</dbReference>
<dbReference type="PROSITE" id="PS51198">
    <property type="entry name" value="UVRD_HELICASE_ATP_BIND"/>
    <property type="match status" value="1"/>
</dbReference>
<evidence type="ECO:0000256" key="4">
    <source>
        <dbReference type="ARBA" id="ARBA00022806"/>
    </source>
</evidence>
<feature type="region of interest" description="Disordered" evidence="12">
    <location>
        <begin position="560"/>
        <end position="614"/>
    </location>
</feature>
<feature type="domain" description="UvrD-like helicase C-terminal" evidence="14">
    <location>
        <begin position="375"/>
        <end position="778"/>
    </location>
</feature>
<evidence type="ECO:0000259" key="13">
    <source>
        <dbReference type="PROSITE" id="PS51198"/>
    </source>
</evidence>
<evidence type="ECO:0000256" key="1">
    <source>
        <dbReference type="ARBA" id="ARBA00009922"/>
    </source>
</evidence>
<dbReference type="OrthoDB" id="9806690at2"/>
<dbReference type="GO" id="GO:0016887">
    <property type="term" value="F:ATP hydrolysis activity"/>
    <property type="evidence" value="ECO:0007669"/>
    <property type="project" value="RHEA"/>
</dbReference>
<name>A0A3P1SCN5_9ACTO</name>
<comment type="catalytic activity">
    <reaction evidence="10">
        <text>ATP + H2O = ADP + phosphate + H(+)</text>
        <dbReference type="Rhea" id="RHEA:13065"/>
        <dbReference type="ChEBI" id="CHEBI:15377"/>
        <dbReference type="ChEBI" id="CHEBI:15378"/>
        <dbReference type="ChEBI" id="CHEBI:30616"/>
        <dbReference type="ChEBI" id="CHEBI:43474"/>
        <dbReference type="ChEBI" id="CHEBI:456216"/>
        <dbReference type="EC" id="5.6.2.4"/>
    </reaction>
</comment>
<organism evidence="15 16">
    <name type="scientific">Schaalia canis</name>
    <dbReference type="NCBI Taxonomy" id="100469"/>
    <lineage>
        <taxon>Bacteria</taxon>
        <taxon>Bacillati</taxon>
        <taxon>Actinomycetota</taxon>
        <taxon>Actinomycetes</taxon>
        <taxon>Actinomycetales</taxon>
        <taxon>Actinomycetaceae</taxon>
        <taxon>Schaalia</taxon>
    </lineage>
</organism>
<feature type="region of interest" description="Disordered" evidence="12">
    <location>
        <begin position="860"/>
        <end position="960"/>
    </location>
</feature>
<evidence type="ECO:0000313" key="15">
    <source>
        <dbReference type="EMBL" id="RRC94660.1"/>
    </source>
</evidence>
<keyword evidence="6" id="KW-0238">DNA-binding</keyword>
<dbReference type="Pfam" id="PF00580">
    <property type="entry name" value="UvrD-helicase"/>
    <property type="match status" value="1"/>
</dbReference>
<dbReference type="GO" id="GO:0005524">
    <property type="term" value="F:ATP binding"/>
    <property type="evidence" value="ECO:0007669"/>
    <property type="project" value="UniProtKB-UniRule"/>
</dbReference>
<evidence type="ECO:0000256" key="11">
    <source>
        <dbReference type="PROSITE-ProRule" id="PRU00560"/>
    </source>
</evidence>
<evidence type="ECO:0000259" key="14">
    <source>
        <dbReference type="PROSITE" id="PS51217"/>
    </source>
</evidence>
<dbReference type="AlphaFoldDB" id="A0A3P1SCN5"/>
<dbReference type="CDD" id="cd17932">
    <property type="entry name" value="DEXQc_UvrD"/>
    <property type="match status" value="1"/>
</dbReference>
<dbReference type="InterPro" id="IPR027417">
    <property type="entry name" value="P-loop_NTPase"/>
</dbReference>
<dbReference type="GO" id="GO:0043138">
    <property type="term" value="F:3'-5' DNA helicase activity"/>
    <property type="evidence" value="ECO:0007669"/>
    <property type="project" value="UniProtKB-EC"/>
</dbReference>
<dbReference type="GO" id="GO:0009314">
    <property type="term" value="P:response to radiation"/>
    <property type="evidence" value="ECO:0007669"/>
    <property type="project" value="UniProtKB-ARBA"/>
</dbReference>
<dbReference type="Gene3D" id="3.40.50.300">
    <property type="entry name" value="P-loop containing nucleotide triphosphate hydrolases"/>
    <property type="match status" value="3"/>
</dbReference>
<gene>
    <name evidence="15" type="ORF">EII11_09295</name>
</gene>
<dbReference type="Pfam" id="PF21196">
    <property type="entry name" value="PcrA_UvrD_tudor"/>
    <property type="match status" value="1"/>
</dbReference>
<feature type="region of interest" description="Disordered" evidence="12">
    <location>
        <begin position="1"/>
        <end position="23"/>
    </location>
</feature>
<evidence type="ECO:0000256" key="12">
    <source>
        <dbReference type="SAM" id="MobiDB-lite"/>
    </source>
</evidence>
<dbReference type="FunFam" id="1.10.10.160:FF:000001">
    <property type="entry name" value="ATP-dependent DNA helicase"/>
    <property type="match status" value="1"/>
</dbReference>
<keyword evidence="4 11" id="KW-0347">Helicase</keyword>
<dbReference type="Gene3D" id="1.10.10.160">
    <property type="match status" value="1"/>
</dbReference>
<dbReference type="SUPFAM" id="SSF52540">
    <property type="entry name" value="P-loop containing nucleoside triphosphate hydrolases"/>
    <property type="match status" value="1"/>
</dbReference>
<feature type="compositionally biased region" description="Low complexity" evidence="12">
    <location>
        <begin position="916"/>
        <end position="925"/>
    </location>
</feature>
<dbReference type="GO" id="GO:0033202">
    <property type="term" value="C:DNA helicase complex"/>
    <property type="evidence" value="ECO:0007669"/>
    <property type="project" value="TreeGrafter"/>
</dbReference>
<evidence type="ECO:0000256" key="7">
    <source>
        <dbReference type="ARBA" id="ARBA00023235"/>
    </source>
</evidence>
<keyword evidence="16" id="KW-1185">Reference proteome</keyword>
<dbReference type="EMBL" id="RQZF01000012">
    <property type="protein sequence ID" value="RRC94660.1"/>
    <property type="molecule type" value="Genomic_DNA"/>
</dbReference>
<comment type="catalytic activity">
    <reaction evidence="8">
        <text>Couples ATP hydrolysis with the unwinding of duplex DNA by translocating in the 3'-5' direction.</text>
        <dbReference type="EC" id="5.6.2.4"/>
    </reaction>
</comment>
<dbReference type="GO" id="GO:0003677">
    <property type="term" value="F:DNA binding"/>
    <property type="evidence" value="ECO:0007669"/>
    <property type="project" value="UniProtKB-KW"/>
</dbReference>
<sequence>MPGGVLPEGYVPADAPAYEDDAPADYVPAEYVPSEYMPADDAPDDNNAWPSVAYPGGVEGNTAAYYGGGGLANWGNQPPAIDTSELLKGLNQQQHDAVVHEGEPLLIMAGAGSGKTRVLTHRIAYLLATGRARAGQILAITFTNKAAAEMRERVADLVGPEAKRMMVSTFHSACVRILRKEYRAAGLSSTFTIYDSQDSQRLLQMVLKSHDVDIKRYTPKLVAARISDLKNELISPQHYAETAPNDPISRIVSAAYSDYDKRLRQANALDFDDLIMRTVALLRDNPAVAEHYHRRFRHILVDEYQDTNHAQYVLVRELVGDGEDRVPPAELTVVGDSDQSIYAFRGATIRNIEEFERDFPGARTIMLEQNYRSTQNILTAANAVISRNEGRRPKNLWTDSGAGSLITLDAADSDRDEARFVVAEIDRLNDEGTNWGDIAVFYRTNAQSRSIEELFVRQGIPYRVVGGTRFYERKEIKDALAYLQAIANPDDTVALRRVLNTPRRGIGAKAEELLVAYADQYGISFGQAIADVWEQAGRPAGEAEGLEVPGALANTSESARLVSGRLPEDEVSAGSGADAGALVSPMRPGASGAASTPDLTATNAPEPADSLAGEVPLMEPEPTVVEAAETRETTSPTADRGVERPGPAGVSTRALNAIARFWGLLDALRRCDHAGMSVGDILEEVLDRTGYLEQLRRSEDPQDASRVENLAELHSVAEDFNASVNAAQAPEGGQPAQPRGHLVDFLERISLVADSDQLPSEDGRSEQVTLMTVHTAKGLEFPIVFVTGMEDGTFPHQRSLGEVAELAEERRLAYVAITRARERLYLTRAAVRSAWGTPQEMPPSRFLDDIPEEVVHVRRAASSMQRIRSGEWRSGSGYGGTGYGGSGYRSGGGDSSGSYGSSARRGEWDDDGPVIGSGRSSGSSSKPFVPHRLGTTVRMGQSTGTNGAAGQSGAAGTSSDKPVLTLKVGDRVSHATLGTGTVVGIEGSDARTVARISFGGTEKRLLVRMAPLEKL</sequence>
<dbReference type="InterPro" id="IPR014017">
    <property type="entry name" value="DNA_helicase_UvrD-like_C"/>
</dbReference>
<dbReference type="EC" id="5.6.2.4" evidence="9"/>